<name>A0A4Z0H3X1_9BACI</name>
<keyword evidence="1" id="KW-0175">Coiled coil</keyword>
<feature type="signal peptide" evidence="3">
    <location>
        <begin position="1"/>
        <end position="25"/>
    </location>
</feature>
<dbReference type="Proteomes" id="UP000297982">
    <property type="component" value="Unassembled WGS sequence"/>
</dbReference>
<proteinExistence type="predicted"/>
<dbReference type="STRING" id="192814.GCA_900166575_00820"/>
<protein>
    <recommendedName>
        <fullName evidence="6">SHOCT domain-containing protein</fullName>
    </recommendedName>
</protein>
<keyword evidence="5" id="KW-1185">Reference proteome</keyword>
<feature type="region of interest" description="Disordered" evidence="2">
    <location>
        <begin position="166"/>
        <end position="189"/>
    </location>
</feature>
<feature type="coiled-coil region" evidence="1">
    <location>
        <begin position="93"/>
        <end position="163"/>
    </location>
</feature>
<evidence type="ECO:0000313" key="4">
    <source>
        <dbReference type="EMBL" id="TGB03905.1"/>
    </source>
</evidence>
<evidence type="ECO:0000313" key="5">
    <source>
        <dbReference type="Proteomes" id="UP000297982"/>
    </source>
</evidence>
<sequence>MKTWSKKTVVGAVALALAVPTISYAASSDSSTEESTVQDKMQEIQDKRYELLDQFKNGDITADELLEEFRHMRPGHGPHHHLGDLDEETRTKLEEIKQKVEAGELSEEEAKTQIEDLGITPPPFLEDLTDEQKQQLEDIRSQVEAEEITKDEARQQLQELGIDFKELHHHKRPFTSPSKLEDTDLETDL</sequence>
<organism evidence="4 5">
    <name type="scientific">Halobacillus salinus</name>
    <dbReference type="NCBI Taxonomy" id="192814"/>
    <lineage>
        <taxon>Bacteria</taxon>
        <taxon>Bacillati</taxon>
        <taxon>Bacillota</taxon>
        <taxon>Bacilli</taxon>
        <taxon>Bacillales</taxon>
        <taxon>Bacillaceae</taxon>
        <taxon>Halobacillus</taxon>
    </lineage>
</organism>
<comment type="caution">
    <text evidence="4">The sequence shown here is derived from an EMBL/GenBank/DDBJ whole genome shotgun (WGS) entry which is preliminary data.</text>
</comment>
<evidence type="ECO:0000256" key="2">
    <source>
        <dbReference type="SAM" id="MobiDB-lite"/>
    </source>
</evidence>
<evidence type="ECO:0000256" key="1">
    <source>
        <dbReference type="SAM" id="Coils"/>
    </source>
</evidence>
<dbReference type="EMBL" id="SRJC01000001">
    <property type="protein sequence ID" value="TGB03905.1"/>
    <property type="molecule type" value="Genomic_DNA"/>
</dbReference>
<feature type="chain" id="PRO_5021283693" description="SHOCT domain-containing protein" evidence="3">
    <location>
        <begin position="26"/>
        <end position="189"/>
    </location>
</feature>
<gene>
    <name evidence="4" type="ORF">E4663_02540</name>
</gene>
<evidence type="ECO:0000256" key="3">
    <source>
        <dbReference type="SAM" id="SignalP"/>
    </source>
</evidence>
<evidence type="ECO:0008006" key="6">
    <source>
        <dbReference type="Google" id="ProtNLM"/>
    </source>
</evidence>
<keyword evidence="3" id="KW-0732">Signal</keyword>
<accession>A0A4Z0H3X1</accession>
<dbReference type="RefSeq" id="WP_135326588.1">
    <property type="nucleotide sequence ID" value="NZ_SRJC01000001.1"/>
</dbReference>
<dbReference type="AlphaFoldDB" id="A0A4Z0H3X1"/>
<reference evidence="4 5" key="1">
    <citation type="journal article" date="2003" name="Int. J. Syst. Evol. Microbiol.">
        <title>Halobacillus salinus sp. nov., isolated from a salt lake on the coast of the East Sea in Korea.</title>
        <authorList>
            <person name="Yoon J.H."/>
            <person name="Kang K.H."/>
            <person name="Park Y.H."/>
        </authorList>
    </citation>
    <scope>NUCLEOTIDE SEQUENCE [LARGE SCALE GENOMIC DNA]</scope>
    <source>
        <strain evidence="4 5">HSL-3</strain>
    </source>
</reference>